<feature type="compositionally biased region" description="Basic and acidic residues" evidence="1">
    <location>
        <begin position="1621"/>
        <end position="1641"/>
    </location>
</feature>
<feature type="compositionally biased region" description="Pro residues" evidence="1">
    <location>
        <begin position="362"/>
        <end position="376"/>
    </location>
</feature>
<name>A0A2H3JU26_WOLCO</name>
<proteinExistence type="predicted"/>
<feature type="compositionally biased region" description="Polar residues" evidence="1">
    <location>
        <begin position="567"/>
        <end position="578"/>
    </location>
</feature>
<dbReference type="GO" id="GO:0005085">
    <property type="term" value="F:guanyl-nucleotide exchange factor activity"/>
    <property type="evidence" value="ECO:0007669"/>
    <property type="project" value="InterPro"/>
</dbReference>
<feature type="region of interest" description="Disordered" evidence="1">
    <location>
        <begin position="19"/>
        <end position="225"/>
    </location>
</feature>
<dbReference type="OMA" id="IIMWRSG"/>
<feature type="compositionally biased region" description="Polar residues" evidence="1">
    <location>
        <begin position="766"/>
        <end position="789"/>
    </location>
</feature>
<dbReference type="GO" id="GO:0032012">
    <property type="term" value="P:regulation of ARF protein signal transduction"/>
    <property type="evidence" value="ECO:0007669"/>
    <property type="project" value="InterPro"/>
</dbReference>
<dbReference type="SUPFAM" id="SSF50729">
    <property type="entry name" value="PH domain-like"/>
    <property type="match status" value="1"/>
</dbReference>
<evidence type="ECO:0000259" key="2">
    <source>
        <dbReference type="PROSITE" id="PS50190"/>
    </source>
</evidence>
<dbReference type="Gene3D" id="1.10.1000.11">
    <property type="entry name" value="Arf Nucleotide-binding Site Opener,domain 2"/>
    <property type="match status" value="1"/>
</dbReference>
<dbReference type="PANTHER" id="PTHR10663:SF405">
    <property type="entry name" value="ARF GUANINE NUCLEOTIDE EXCHANGE FACTOR SYT1"/>
    <property type="match status" value="1"/>
</dbReference>
<protein>
    <recommendedName>
        <fullName evidence="2">SEC7 domain-containing protein</fullName>
    </recommendedName>
</protein>
<feature type="compositionally biased region" description="Basic and acidic residues" evidence="1">
    <location>
        <begin position="664"/>
        <end position="697"/>
    </location>
</feature>
<feature type="compositionally biased region" description="Basic residues" evidence="1">
    <location>
        <begin position="1606"/>
        <end position="1620"/>
    </location>
</feature>
<keyword evidence="4" id="KW-1185">Reference proteome</keyword>
<feature type="compositionally biased region" description="Pro residues" evidence="1">
    <location>
        <begin position="1000"/>
        <end position="1009"/>
    </location>
</feature>
<dbReference type="InterPro" id="IPR035999">
    <property type="entry name" value="Sec7_dom_sf"/>
</dbReference>
<feature type="compositionally biased region" description="Polar residues" evidence="1">
    <location>
        <begin position="868"/>
        <end position="887"/>
    </location>
</feature>
<accession>A0A2H3JU26</accession>
<feature type="compositionally biased region" description="Polar residues" evidence="1">
    <location>
        <begin position="597"/>
        <end position="617"/>
    </location>
</feature>
<feature type="compositionally biased region" description="Basic and acidic residues" evidence="1">
    <location>
        <begin position="892"/>
        <end position="914"/>
    </location>
</feature>
<evidence type="ECO:0000313" key="4">
    <source>
        <dbReference type="Proteomes" id="UP000218811"/>
    </source>
</evidence>
<dbReference type="Gene3D" id="1.10.220.20">
    <property type="match status" value="1"/>
</dbReference>
<dbReference type="Pfam" id="PF01369">
    <property type="entry name" value="Sec7"/>
    <property type="match status" value="1"/>
</dbReference>
<feature type="compositionally biased region" description="Low complexity" evidence="1">
    <location>
        <begin position="840"/>
        <end position="852"/>
    </location>
</feature>
<feature type="compositionally biased region" description="Basic and acidic residues" evidence="1">
    <location>
        <begin position="59"/>
        <end position="81"/>
    </location>
</feature>
<feature type="region of interest" description="Disordered" evidence="1">
    <location>
        <begin position="1575"/>
        <end position="1648"/>
    </location>
</feature>
<feature type="region of interest" description="Disordered" evidence="1">
    <location>
        <begin position="252"/>
        <end position="284"/>
    </location>
</feature>
<feature type="region of interest" description="Disordered" evidence="1">
    <location>
        <begin position="654"/>
        <end position="708"/>
    </location>
</feature>
<feature type="compositionally biased region" description="Basic residues" evidence="1">
    <location>
        <begin position="123"/>
        <end position="135"/>
    </location>
</feature>
<gene>
    <name evidence="3" type="ORF">WOLCODRAFT_144515</name>
</gene>
<dbReference type="EMBL" id="KB468146">
    <property type="protein sequence ID" value="PCH43463.1"/>
    <property type="molecule type" value="Genomic_DNA"/>
</dbReference>
<organism evidence="3 4">
    <name type="scientific">Wolfiporia cocos (strain MD-104)</name>
    <name type="common">Brown rot fungus</name>
    <dbReference type="NCBI Taxonomy" id="742152"/>
    <lineage>
        <taxon>Eukaryota</taxon>
        <taxon>Fungi</taxon>
        <taxon>Dikarya</taxon>
        <taxon>Basidiomycota</taxon>
        <taxon>Agaricomycotina</taxon>
        <taxon>Agaricomycetes</taxon>
        <taxon>Polyporales</taxon>
        <taxon>Phaeolaceae</taxon>
        <taxon>Wolfiporia</taxon>
    </lineage>
</organism>
<feature type="compositionally biased region" description="Pro residues" evidence="1">
    <location>
        <begin position="174"/>
        <end position="190"/>
    </location>
</feature>
<feature type="compositionally biased region" description="Polar residues" evidence="1">
    <location>
        <begin position="449"/>
        <end position="463"/>
    </location>
</feature>
<dbReference type="OrthoDB" id="430364at2759"/>
<dbReference type="PROSITE" id="PS50190">
    <property type="entry name" value="SEC7"/>
    <property type="match status" value="1"/>
</dbReference>
<dbReference type="InterPro" id="IPR023394">
    <property type="entry name" value="Sec7_C_sf"/>
</dbReference>
<dbReference type="Proteomes" id="UP000218811">
    <property type="component" value="Unassembled WGS sequence"/>
</dbReference>
<feature type="compositionally biased region" description="Low complexity" evidence="1">
    <location>
        <begin position="213"/>
        <end position="223"/>
    </location>
</feature>
<reference evidence="3 4" key="1">
    <citation type="journal article" date="2012" name="Science">
        <title>The Paleozoic origin of enzymatic lignin decomposition reconstructed from 31 fungal genomes.</title>
        <authorList>
            <person name="Floudas D."/>
            <person name="Binder M."/>
            <person name="Riley R."/>
            <person name="Barry K."/>
            <person name="Blanchette R.A."/>
            <person name="Henrissat B."/>
            <person name="Martinez A.T."/>
            <person name="Otillar R."/>
            <person name="Spatafora J.W."/>
            <person name="Yadav J.S."/>
            <person name="Aerts A."/>
            <person name="Benoit I."/>
            <person name="Boyd A."/>
            <person name="Carlson A."/>
            <person name="Copeland A."/>
            <person name="Coutinho P.M."/>
            <person name="de Vries R.P."/>
            <person name="Ferreira P."/>
            <person name="Findley K."/>
            <person name="Foster B."/>
            <person name="Gaskell J."/>
            <person name="Glotzer D."/>
            <person name="Gorecki P."/>
            <person name="Heitman J."/>
            <person name="Hesse C."/>
            <person name="Hori C."/>
            <person name="Igarashi K."/>
            <person name="Jurgens J.A."/>
            <person name="Kallen N."/>
            <person name="Kersten P."/>
            <person name="Kohler A."/>
            <person name="Kuees U."/>
            <person name="Kumar T.K.A."/>
            <person name="Kuo A."/>
            <person name="LaButti K."/>
            <person name="Larrondo L.F."/>
            <person name="Lindquist E."/>
            <person name="Ling A."/>
            <person name="Lombard V."/>
            <person name="Lucas S."/>
            <person name="Lundell T."/>
            <person name="Martin R."/>
            <person name="McLaughlin D.J."/>
            <person name="Morgenstern I."/>
            <person name="Morin E."/>
            <person name="Murat C."/>
            <person name="Nagy L.G."/>
            <person name="Nolan M."/>
            <person name="Ohm R.A."/>
            <person name="Patyshakuliyeva A."/>
            <person name="Rokas A."/>
            <person name="Ruiz-Duenas F.J."/>
            <person name="Sabat G."/>
            <person name="Salamov A."/>
            <person name="Samejima M."/>
            <person name="Schmutz J."/>
            <person name="Slot J.C."/>
            <person name="St John F."/>
            <person name="Stenlid J."/>
            <person name="Sun H."/>
            <person name="Sun S."/>
            <person name="Syed K."/>
            <person name="Tsang A."/>
            <person name="Wiebenga A."/>
            <person name="Young D."/>
            <person name="Pisabarro A."/>
            <person name="Eastwood D.C."/>
            <person name="Martin F."/>
            <person name="Cullen D."/>
            <person name="Grigoriev I.V."/>
            <person name="Hibbett D.S."/>
        </authorList>
    </citation>
    <scope>NUCLEOTIDE SEQUENCE [LARGE SCALE GENOMIC DNA]</scope>
    <source>
        <strain evidence="3 4">MD-104</strain>
    </source>
</reference>
<sequence length="1690" mass="185179">MDPSSVAEQRAFAVAKLKRAASLPRMKDGRRPPMHVEAVSEGERVDNAGEIDEESAQESDGRQEGERGHELEQEQEQAREPEQEEEGPDQGIGAEPPIQDAAQEEHESPPPQTPVAPETTATRTKRRSRSRTRSRGSRDMKNVKSTVKQSSQGSSANQTNESSADEYTTSGPGDDPPPSPPLVSPIPSHYPLPARMLSPFHPPFFYQGTYPGTTPSTPLPTLDDLSRGIGIGLRRSNSAGPARAMAMHKLTGGREPLDPYSMSSSPTPPPGMPHLQRNNTVSGGERLAAREMLLHRLNNRIKEADSEQTSGGERAYTPIIHSKRRQRRSKRASSRASTVVDDREERDPPSTSPTTPIVSASPLPPPFSRTPEPPRPSSSLNRIASGDAARASPSARTNGSLPIDYEKPTGHRGVVVEDEDDLPECVTPQHPLPPSTPNRGHGLRLPHTADSSPSHLADSSATVARTHVMHTSPFATPIKEKAYLDDEDEEFEEQRAQSRSRLGTRDLSWVSNADPDLRMPYDEDEDSDEDDDIPERVPDGDATDEMPDQHDNSDTYPPPRQNLIIETETSLEPNSAHMTPSPVSPTVPLAAALDEASVSSVTYPTRLSVATPSQLERSPSGAEWPLDENRSTVTDATLKRSGGESAWGKMMNMVRRGSVNGRRSRADSIGIRDRRDHTDSSISRESRNSISKEKAEQQDTQPPSASTSILSLPIAPQISALSPVPPATQADMITYNFDSNSKLFPFPKLLDKMEEQRRRGMAASTPDVTSQNGLAMESMPSSASSNTATRLPESGRERKLSHQVSDSRLLAKFTSTSPAPPMSSVPSSTSQNGDYFTIQPTSSTGVSASSPSKLPTTREGVKKWLKKWSTQPTSQTPPMISPSNSGSPPADGRPRIGEKKASLSDLWTRRKEVELASDWAELSYEKSRTPTNANAGGNGDVGKPWAEEVKSPDTILDNEAFADHSVSPETVQSPRPEYSLGARTNGVISPSQGSEYPSSIPSPPEPPSSTTPDPQSSLDDYPTRSTSFSDSLSSHPSPHAPSHELSVRSIVFDRLEEVLGRGSKSSLPMEDPLRKLLLSSPVLQVVNSNTVKDRFLFLFNDILVIAKPIIQDQDVLLEIKKPSPLDRKFVIKSVCQLRDLRFSGDRDDCRSKVPGTSTPTRHPIMQSFVHQFSRDPDSAIAGLLSKTSASVRDDPVALGQLLFRTLDLDKARLGEYLSRRSSKAVFKAFVDNFGFTGHRIDKSLRVFLQAVNIPQKPGGQSGSSDYLLDSFASRWYDANASIVAYDRDLAIRLVRAIVQLNEVMHGAITQEPGQTGYPLRNVLSGDFVGAFRRFDFRGLVADDLLDKVYTSIRKEKLSHARGPAVAVEQPDILVTIKRPLPSRLTYRVQSDPIIFRIPQPDPHLTIQLYGQDLIFEPSTLSFARSAEASFRVTGHSLGSKTIIMLKCGPRSVLYTGLPPSSPVVVERAFMRNTFQVAFENHKGAKRKYMFSVDDPLLRSHWTVSLKQHIDAMSSSPLLAGIDPSPSTMRKASEALAFKVLQEKLIDTDDDDSATPMSPIEQTYARLVGAPQIRANGSASAYRPGSTAPLGGSRSPRRRPDGSSAHVRSKSRSQVYHRHGPGKLEMELSDSTDPRTDEERLQSESLQSQQQRLWSARDLEIVCRQNSMIAPLLAYLQVDRRDHDMSDGAVS</sequence>
<dbReference type="InterPro" id="IPR000904">
    <property type="entry name" value="Sec7_dom"/>
</dbReference>
<feature type="region of interest" description="Disordered" evidence="1">
    <location>
        <begin position="756"/>
        <end position="1043"/>
    </location>
</feature>
<feature type="compositionally biased region" description="Low complexity" evidence="1">
    <location>
        <begin position="352"/>
        <end position="361"/>
    </location>
</feature>
<dbReference type="SUPFAM" id="SSF48425">
    <property type="entry name" value="Sec7 domain"/>
    <property type="match status" value="1"/>
</dbReference>
<feature type="domain" description="SEC7" evidence="2">
    <location>
        <begin position="1154"/>
        <end position="1355"/>
    </location>
</feature>
<dbReference type="PANTHER" id="PTHR10663">
    <property type="entry name" value="GUANYL-NUCLEOTIDE EXCHANGE FACTOR"/>
    <property type="match status" value="1"/>
</dbReference>
<feature type="compositionally biased region" description="Basic residues" evidence="1">
    <location>
        <begin position="321"/>
        <end position="333"/>
    </location>
</feature>
<dbReference type="STRING" id="742152.A0A2H3JU26"/>
<feature type="compositionally biased region" description="Acidic residues" evidence="1">
    <location>
        <begin position="522"/>
        <end position="533"/>
    </location>
</feature>
<evidence type="ECO:0000256" key="1">
    <source>
        <dbReference type="SAM" id="MobiDB-lite"/>
    </source>
</evidence>
<feature type="compositionally biased region" description="Low complexity" evidence="1">
    <location>
        <begin position="1025"/>
        <end position="1037"/>
    </location>
</feature>
<feature type="compositionally biased region" description="Polar residues" evidence="1">
    <location>
        <begin position="143"/>
        <end position="169"/>
    </location>
</feature>
<feature type="compositionally biased region" description="Polar residues" evidence="1">
    <location>
        <begin position="698"/>
        <end position="708"/>
    </location>
</feature>
<evidence type="ECO:0000313" key="3">
    <source>
        <dbReference type="EMBL" id="PCH43463.1"/>
    </source>
</evidence>
<feature type="region of interest" description="Disordered" evidence="1">
    <location>
        <begin position="302"/>
        <end position="640"/>
    </location>
</feature>
<dbReference type="SMART" id="SM00222">
    <property type="entry name" value="Sec7"/>
    <property type="match status" value="1"/>
</dbReference>